<evidence type="ECO:0000313" key="2">
    <source>
        <dbReference type="EMBL" id="SVP89841.1"/>
    </source>
</evidence>
<gene>
    <name evidence="1" type="ORF">TAT_000054500</name>
    <name evidence="2" type="ORF">TAV_000054200</name>
</gene>
<name>A0A3B0MFC5_THEAN</name>
<dbReference type="AlphaFoldDB" id="A0A3B0MFC5"/>
<sequence length="225" mass="26245">MLKKLKEIKNGNIKSNRILIVGTNPLMCSNLLQQFINLYDYKFFVIPINSNNKTNNTNNSNKEQINGVDIQLDGVDTQLDRGLDKQLDIEVDQLVDKQLDQQLDVLMDKLMDIKIPIECIIAESRCRNIYKEDKYIIKGVDYVIYVFDIKDDLIILDKFFKINKEFGSIKILIVIGQNEEFKTLIQESNIELSQLQITCILFNQSSNFTQNFIKQIFHIIFKNLI</sequence>
<evidence type="ECO:0000313" key="1">
    <source>
        <dbReference type="EMBL" id="SVP88689.1"/>
    </source>
</evidence>
<dbReference type="EMBL" id="UIVT01000001">
    <property type="protein sequence ID" value="SVP88689.1"/>
    <property type="molecule type" value="Genomic_DNA"/>
</dbReference>
<protein>
    <submittedName>
        <fullName evidence="1">Uncharacterized protein</fullName>
    </submittedName>
</protein>
<organism evidence="1">
    <name type="scientific">Theileria annulata</name>
    <dbReference type="NCBI Taxonomy" id="5874"/>
    <lineage>
        <taxon>Eukaryota</taxon>
        <taxon>Sar</taxon>
        <taxon>Alveolata</taxon>
        <taxon>Apicomplexa</taxon>
        <taxon>Aconoidasida</taxon>
        <taxon>Piroplasmida</taxon>
        <taxon>Theileriidae</taxon>
        <taxon>Theileria</taxon>
    </lineage>
</organism>
<proteinExistence type="predicted"/>
<reference evidence="1" key="1">
    <citation type="submission" date="2018-07" db="EMBL/GenBank/DDBJ databases">
        <authorList>
            <person name="Quirk P.G."/>
            <person name="Krulwich T.A."/>
        </authorList>
    </citation>
    <scope>NUCLEOTIDE SEQUENCE</scope>
    <source>
        <strain evidence="1">Anand</strain>
    </source>
</reference>
<accession>A0A3B0MFC5</accession>
<dbReference type="EMBL" id="UIVS01000001">
    <property type="protein sequence ID" value="SVP89841.1"/>
    <property type="molecule type" value="Genomic_DNA"/>
</dbReference>
<dbReference type="VEuPathDB" id="PiroplasmaDB:TA20365"/>